<organism evidence="2">
    <name type="scientific">Timema douglasi</name>
    <name type="common">Walking stick</name>
    <dbReference type="NCBI Taxonomy" id="61478"/>
    <lineage>
        <taxon>Eukaryota</taxon>
        <taxon>Metazoa</taxon>
        <taxon>Ecdysozoa</taxon>
        <taxon>Arthropoda</taxon>
        <taxon>Hexapoda</taxon>
        <taxon>Insecta</taxon>
        <taxon>Pterygota</taxon>
        <taxon>Neoptera</taxon>
        <taxon>Polyneoptera</taxon>
        <taxon>Phasmatodea</taxon>
        <taxon>Timematodea</taxon>
        <taxon>Timematoidea</taxon>
        <taxon>Timematidae</taxon>
        <taxon>Timema</taxon>
    </lineage>
</organism>
<gene>
    <name evidence="2" type="ORF">TDIB3V08_LOCUS11496</name>
</gene>
<dbReference type="EMBL" id="OA574845">
    <property type="protein sequence ID" value="CAD7205344.1"/>
    <property type="molecule type" value="Genomic_DNA"/>
</dbReference>
<feature type="compositionally biased region" description="Polar residues" evidence="1">
    <location>
        <begin position="186"/>
        <end position="200"/>
    </location>
</feature>
<evidence type="ECO:0000313" key="2">
    <source>
        <dbReference type="EMBL" id="CAD7205344.1"/>
    </source>
</evidence>
<proteinExistence type="predicted"/>
<sequence>MTTKWRMISIQATSTNMTTPSNNTTKRHTPDHTAARLLDTMKIEIVNLHQALENERSAVRVHKRQLNLAVRAVREEEAKRRADCLCDLKLRKDRLRSLRPGRKIGTFLHPLAAMTSLLAMPHAKVVMSSIVWDFPSGGLTGPHVVENQLGSPWVYDRSIVQVVPQKGMANSIVASDTLVSSSTVLPNSAGTSLSGPSQGRNIDKRRKRVRPSSPLVEKVQEVVKPQPRFLVMSRSDDGENMKRVSPFILERAINGAAKPSVAIRKLRHDTILIQTTSDI</sequence>
<reference evidence="2" key="1">
    <citation type="submission" date="2020-11" db="EMBL/GenBank/DDBJ databases">
        <authorList>
            <person name="Tran Van P."/>
        </authorList>
    </citation>
    <scope>NUCLEOTIDE SEQUENCE</scope>
</reference>
<evidence type="ECO:0000256" key="1">
    <source>
        <dbReference type="SAM" id="MobiDB-lite"/>
    </source>
</evidence>
<protein>
    <submittedName>
        <fullName evidence="2">Uncharacterized protein</fullName>
    </submittedName>
</protein>
<feature type="region of interest" description="Disordered" evidence="1">
    <location>
        <begin position="186"/>
        <end position="215"/>
    </location>
</feature>
<dbReference type="AlphaFoldDB" id="A0A7R8VUY6"/>
<name>A0A7R8VUY6_TIMDO</name>
<accession>A0A7R8VUY6</accession>